<proteinExistence type="predicted"/>
<dbReference type="Proteomes" id="UP000317421">
    <property type="component" value="Unassembled WGS sequence"/>
</dbReference>
<accession>A0A5C6A5Y6</accession>
<dbReference type="InterPro" id="IPR028978">
    <property type="entry name" value="Chorismate_lyase_/UTRA_dom_sf"/>
</dbReference>
<keyword evidence="2" id="KW-1185">Reference proteome</keyword>
<dbReference type="RefSeq" id="WP_146446301.1">
    <property type="nucleotide sequence ID" value="NZ_SJPR01000006.1"/>
</dbReference>
<dbReference type="AlphaFoldDB" id="A0A5C6A5Y6"/>
<evidence type="ECO:0000313" key="2">
    <source>
        <dbReference type="Proteomes" id="UP000317421"/>
    </source>
</evidence>
<dbReference type="EMBL" id="SJPR01000006">
    <property type="protein sequence ID" value="TWT94747.1"/>
    <property type="molecule type" value="Genomic_DNA"/>
</dbReference>
<dbReference type="Gene3D" id="3.40.1410.10">
    <property type="entry name" value="Chorismate lyase-like"/>
    <property type="match status" value="1"/>
</dbReference>
<name>A0A5C6A5Y6_9BACT</name>
<evidence type="ECO:0000313" key="1">
    <source>
        <dbReference type="EMBL" id="TWT94747.1"/>
    </source>
</evidence>
<reference evidence="1 2" key="1">
    <citation type="submission" date="2019-02" db="EMBL/GenBank/DDBJ databases">
        <title>Deep-cultivation of Planctomycetes and their phenomic and genomic characterization uncovers novel biology.</title>
        <authorList>
            <person name="Wiegand S."/>
            <person name="Jogler M."/>
            <person name="Boedeker C."/>
            <person name="Pinto D."/>
            <person name="Vollmers J."/>
            <person name="Rivas-Marin E."/>
            <person name="Kohn T."/>
            <person name="Peeters S.H."/>
            <person name="Heuer A."/>
            <person name="Rast P."/>
            <person name="Oberbeckmann S."/>
            <person name="Bunk B."/>
            <person name="Jeske O."/>
            <person name="Meyerdierks A."/>
            <person name="Storesund J.E."/>
            <person name="Kallscheuer N."/>
            <person name="Luecker S."/>
            <person name="Lage O.M."/>
            <person name="Pohl T."/>
            <person name="Merkel B.J."/>
            <person name="Hornburger P."/>
            <person name="Mueller R.-W."/>
            <person name="Bruemmer F."/>
            <person name="Labrenz M."/>
            <person name="Spormann A.M."/>
            <person name="Op Den Camp H."/>
            <person name="Overmann J."/>
            <person name="Amann R."/>
            <person name="Jetten M.S.M."/>
            <person name="Mascher T."/>
            <person name="Medema M.H."/>
            <person name="Devos D.P."/>
            <person name="Kaster A.-K."/>
            <person name="Ovreas L."/>
            <person name="Rohde M."/>
            <person name="Galperin M.Y."/>
            <person name="Jogler C."/>
        </authorList>
    </citation>
    <scope>NUCLEOTIDE SEQUENCE [LARGE SCALE GENOMIC DNA]</scope>
    <source>
        <strain evidence="1 2">Pla108</strain>
    </source>
</reference>
<organism evidence="1 2">
    <name type="scientific">Botrimarina colliarenosi</name>
    <dbReference type="NCBI Taxonomy" id="2528001"/>
    <lineage>
        <taxon>Bacteria</taxon>
        <taxon>Pseudomonadati</taxon>
        <taxon>Planctomycetota</taxon>
        <taxon>Planctomycetia</taxon>
        <taxon>Pirellulales</taxon>
        <taxon>Lacipirellulaceae</taxon>
        <taxon>Botrimarina</taxon>
    </lineage>
</organism>
<dbReference type="SUPFAM" id="SSF64288">
    <property type="entry name" value="Chorismate lyase-like"/>
    <property type="match status" value="1"/>
</dbReference>
<sequence>MISAAESATHADDVATLAAAFFAPPAELGDLRPVGADDLPADYLTLLAHSGHMTVTLEAWHESLVDVAVAGEVREPDRYARHSLLARRSDGRVVQSGIMRIDLTGLPERVRQAVELGETPLGRILIRSNLLREVELLALWRIAAGPMLAKELAIAPGTVIYGRSARILVEGRPAVELLEIVRP</sequence>
<comment type="caution">
    <text evidence="1">The sequence shown here is derived from an EMBL/GenBank/DDBJ whole genome shotgun (WGS) entry which is preliminary data.</text>
</comment>
<dbReference type="OrthoDB" id="268218at2"/>
<protein>
    <submittedName>
        <fullName evidence="1">Uncharacterized protein</fullName>
    </submittedName>
</protein>
<gene>
    <name evidence="1" type="ORF">Pla108_35960</name>
</gene>